<reference evidence="2" key="1">
    <citation type="journal article" date="2018" name="Nat. Microbiol.">
        <title>Leveraging single-cell genomics to expand the fungal tree of life.</title>
        <authorList>
            <person name="Ahrendt S.R."/>
            <person name="Quandt C.A."/>
            <person name="Ciobanu D."/>
            <person name="Clum A."/>
            <person name="Salamov A."/>
            <person name="Andreopoulos B."/>
            <person name="Cheng J.F."/>
            <person name="Woyke T."/>
            <person name="Pelin A."/>
            <person name="Henrissat B."/>
            <person name="Reynolds N.K."/>
            <person name="Benny G.L."/>
            <person name="Smith M.E."/>
            <person name="James T.Y."/>
            <person name="Grigoriev I.V."/>
        </authorList>
    </citation>
    <scope>NUCLEOTIDE SEQUENCE [LARGE SCALE GENOMIC DNA]</scope>
    <source>
        <strain evidence="2">ATCC 52028</strain>
    </source>
</reference>
<dbReference type="PANTHER" id="PTHR20875:SF0">
    <property type="entry name" value="GH12158P"/>
    <property type="match status" value="1"/>
</dbReference>
<organism evidence="1 2">
    <name type="scientific">Caulochytrium protostelioides</name>
    <dbReference type="NCBI Taxonomy" id="1555241"/>
    <lineage>
        <taxon>Eukaryota</taxon>
        <taxon>Fungi</taxon>
        <taxon>Fungi incertae sedis</taxon>
        <taxon>Chytridiomycota</taxon>
        <taxon>Chytridiomycota incertae sedis</taxon>
        <taxon>Chytridiomycetes</taxon>
        <taxon>Caulochytriales</taxon>
        <taxon>Caulochytriaceae</taxon>
        <taxon>Caulochytrium</taxon>
    </lineage>
</organism>
<evidence type="ECO:0000313" key="2">
    <source>
        <dbReference type="Proteomes" id="UP000274922"/>
    </source>
</evidence>
<dbReference type="SUPFAM" id="SSF47473">
    <property type="entry name" value="EF-hand"/>
    <property type="match status" value="1"/>
</dbReference>
<dbReference type="OrthoDB" id="272072at2759"/>
<dbReference type="Gene3D" id="1.10.238.10">
    <property type="entry name" value="EF-hand"/>
    <property type="match status" value="1"/>
</dbReference>
<dbReference type="AlphaFoldDB" id="A0A4P9X8W4"/>
<name>A0A4P9X8W4_9FUNG</name>
<proteinExistence type="predicted"/>
<accession>A0A4P9X8W4</accession>
<dbReference type="InterPro" id="IPR011992">
    <property type="entry name" value="EF-hand-dom_pair"/>
</dbReference>
<dbReference type="STRING" id="1555241.A0A4P9X8W4"/>
<evidence type="ECO:0000313" key="1">
    <source>
        <dbReference type="EMBL" id="RKP01715.1"/>
    </source>
</evidence>
<protein>
    <recommendedName>
        <fullName evidence="3">EF-hand domain-containing protein</fullName>
    </recommendedName>
</protein>
<sequence>MVRVLPPALDMVTAVQTSKAMGAPASPALVAARSAMAADVVVATLDRIQHHVWSQRLRARDFFGDFDPLNTGFVSVPRFERGLARLMEKAPLRADEAEHVARFYLADDVERLTDDFALTPRINWEQFVADVDAVFQTDVIEGAIATTAAASEAMRRRRNEKLDAHLQDPSLRAVLRLLNGHLARAANDVGMYVAEFDPKRTGYISVAQFERAFLPFDVTPAQTQRLLTQYGRSDVAHPSLNFLHLKRDCLRVRLQDHAEAQHVADDVETERRRLQLPVSPRRVGLASRFQYDPAEAEVVVVKVAKHAQLGQLNMAFRNKDFTTHFSCGNQITQSQFQRLLSMMGFVLSQHELDLLSRRFATGHDQLDVDYTAFLKTIEEPVL</sequence>
<evidence type="ECO:0008006" key="3">
    <source>
        <dbReference type="Google" id="ProtNLM"/>
    </source>
</evidence>
<dbReference type="InterPro" id="IPR052603">
    <property type="entry name" value="EFCB6"/>
</dbReference>
<gene>
    <name evidence="1" type="ORF">CXG81DRAFT_18533</name>
</gene>
<keyword evidence="2" id="KW-1185">Reference proteome</keyword>
<dbReference type="EMBL" id="ML014163">
    <property type="protein sequence ID" value="RKP01715.1"/>
    <property type="molecule type" value="Genomic_DNA"/>
</dbReference>
<dbReference type="Proteomes" id="UP000274922">
    <property type="component" value="Unassembled WGS sequence"/>
</dbReference>
<dbReference type="PANTHER" id="PTHR20875">
    <property type="entry name" value="EF-HAND CALCIUM-BINDING DOMAIN-CONTAINING PROTEIN 6-RELATED"/>
    <property type="match status" value="1"/>
</dbReference>